<dbReference type="Proteomes" id="UP000634011">
    <property type="component" value="Unassembled WGS sequence"/>
</dbReference>
<dbReference type="EMBL" id="JACOFV010000034">
    <property type="protein sequence ID" value="MBC3864345.1"/>
    <property type="molecule type" value="Genomic_DNA"/>
</dbReference>
<feature type="non-terminal residue" evidence="1">
    <location>
        <position position="1"/>
    </location>
</feature>
<dbReference type="AlphaFoldDB" id="A0A923KMM9"/>
<evidence type="ECO:0000313" key="1">
    <source>
        <dbReference type="EMBL" id="MBC3864345.1"/>
    </source>
</evidence>
<comment type="caution">
    <text evidence="1">The sequence shown here is derived from an EMBL/GenBank/DDBJ whole genome shotgun (WGS) entry which is preliminary data.</text>
</comment>
<organism evidence="1 2">
    <name type="scientific">Undibacterium jejuense</name>
    <dbReference type="NCBI Taxonomy" id="1344949"/>
    <lineage>
        <taxon>Bacteria</taxon>
        <taxon>Pseudomonadati</taxon>
        <taxon>Pseudomonadota</taxon>
        <taxon>Betaproteobacteria</taxon>
        <taxon>Burkholderiales</taxon>
        <taxon>Oxalobacteraceae</taxon>
        <taxon>Undibacterium</taxon>
    </lineage>
</organism>
<sequence>DTNNKLCPTNAHGQVKRVSEFFSLVAVGGELATAAGVTGWADGEATEAAKTCFDDWLSSRGTAGDIEHDKMLSLLPDFIQINGDSRFAWGHRVMDDHTPKTLNRAGFKRIITKAGKSIKNNTDWHKEYGDKMHPDEIDDAKIEYFLFPNVFKDEVCKGYDSRVVASKMTELGVFEKDNEGKNSVKERFAGNQGRYYKIVSDKLSTI</sequence>
<accession>A0A923KMM9</accession>
<reference evidence="1" key="1">
    <citation type="submission" date="2020-08" db="EMBL/GenBank/DDBJ databases">
        <title>Novel species isolated from subtropical streams in China.</title>
        <authorList>
            <person name="Lu H."/>
        </authorList>
    </citation>
    <scope>NUCLEOTIDE SEQUENCE</scope>
    <source>
        <strain evidence="1">KACC 12607</strain>
    </source>
</reference>
<proteinExistence type="predicted"/>
<gene>
    <name evidence="1" type="ORF">H8K32_19800</name>
</gene>
<protein>
    <submittedName>
        <fullName evidence="1">Uncharacterized protein</fullName>
    </submittedName>
</protein>
<evidence type="ECO:0000313" key="2">
    <source>
        <dbReference type="Proteomes" id="UP000634011"/>
    </source>
</evidence>
<name>A0A923KMM9_9BURK</name>
<keyword evidence="2" id="KW-1185">Reference proteome</keyword>